<proteinExistence type="predicted"/>
<evidence type="ECO:0000313" key="1">
    <source>
        <dbReference type="EMBL" id="CAG9942902.1"/>
    </source>
</evidence>
<reference evidence="1" key="2">
    <citation type="submission" date="2021-10" db="EMBL/GenBank/DDBJ databases">
        <authorList>
            <person name="Piombo E."/>
        </authorList>
    </citation>
    <scope>NUCLEOTIDE SEQUENCE</scope>
</reference>
<dbReference type="EMBL" id="CADEHS020000007">
    <property type="protein sequence ID" value="CAG9942902.1"/>
    <property type="molecule type" value="Genomic_DNA"/>
</dbReference>
<protein>
    <submittedName>
        <fullName evidence="1">Uncharacterized protein</fullName>
    </submittedName>
</protein>
<gene>
    <name evidence="1" type="ORF">CRV2_00000053</name>
</gene>
<organism evidence="1 2">
    <name type="scientific">Clonostachys rosea f. rosea IK726</name>
    <dbReference type="NCBI Taxonomy" id="1349383"/>
    <lineage>
        <taxon>Eukaryota</taxon>
        <taxon>Fungi</taxon>
        <taxon>Dikarya</taxon>
        <taxon>Ascomycota</taxon>
        <taxon>Pezizomycotina</taxon>
        <taxon>Sordariomycetes</taxon>
        <taxon>Hypocreomycetidae</taxon>
        <taxon>Hypocreales</taxon>
        <taxon>Bionectriaceae</taxon>
        <taxon>Clonostachys</taxon>
    </lineage>
</organism>
<name>A0ACA9TQS5_BIOOC</name>
<dbReference type="Proteomes" id="UP000836387">
    <property type="component" value="Unassembled WGS sequence"/>
</dbReference>
<comment type="caution">
    <text evidence="1">The sequence shown here is derived from an EMBL/GenBank/DDBJ whole genome shotgun (WGS) entry which is preliminary data.</text>
</comment>
<keyword evidence="2" id="KW-1185">Reference proteome</keyword>
<reference evidence="1" key="1">
    <citation type="submission" date="2020-04" db="EMBL/GenBank/DDBJ databases">
        <authorList>
            <person name="Broberg M."/>
        </authorList>
    </citation>
    <scope>NUCLEOTIDE SEQUENCE</scope>
</reference>
<accession>A0ACA9TQS5</accession>
<evidence type="ECO:0000313" key="2">
    <source>
        <dbReference type="Proteomes" id="UP000836387"/>
    </source>
</evidence>
<sequence>MRFFNVFTLFTAAASAATLEAREEAELAAQGCGSAEVPDEFLQLVAELSAKKSHSVRSVKKRKKCSGRPTTGLPSVPSASGTPSASSASNASDALSTPSASGTPSASSASEALSTPSTSDALSTPSASGNPSASSASDALSTPSTSDALSTPSASGTSTTPSASSTLSVSSASSPSSVPSSSPREINVYIHVISVNATEDYVTDGGIERQFNMLRDEFAQHNFTLKLGGSERIRNETWSMAVDRKVFKKKFRKGKYTDLNVWILKGLNATGVVGFGTLPNKNHAETSNTFIEDGIEIQRSTIPNKDDGDKSKGKVGVHEMGHWLGLLHTFQGGCTGNGDLVADTPAQNGTAMGSCKTRYSCPGVGPDLTNNHMNYSPAQCRTSFTPGQVQRMQAMWEVRTK</sequence>